<dbReference type="PANTHER" id="PTHR10380:SF218">
    <property type="entry name" value="ADULT CUTICLE PROTEIN 65AA-RELATED"/>
    <property type="match status" value="1"/>
</dbReference>
<dbReference type="EMBL" id="OU963902">
    <property type="protein sequence ID" value="CAH0407731.1"/>
    <property type="molecule type" value="Genomic_DNA"/>
</dbReference>
<evidence type="ECO:0000313" key="4">
    <source>
        <dbReference type="EMBL" id="CAH0407731.1"/>
    </source>
</evidence>
<proteinExistence type="predicted"/>
<sequence>MCGFFFILAFFTYNVKILFSQLVILSLAALAVAAPRTGQEVQILRYENENIGVGGYRYAFETSDGTSHQSQGEIRNEGSDNEYLAVSGYYTWTAPNGRQYKVKYVADDNGYQPEVEEAPGAPGPILAILVLVAAASAAPQAYNPQDVQILRYDTNNDGLGTYNFLYELSDKSSRQEQGELKNVGTDEEALVMRGSYTWVGPDGLEYKVTYVADENGFQPTIDQPPGGAVPPGVVASLLG</sequence>
<dbReference type="PANTHER" id="PTHR10380">
    <property type="entry name" value="CUTICLE PROTEIN"/>
    <property type="match status" value="1"/>
</dbReference>
<dbReference type="InterPro" id="IPR031311">
    <property type="entry name" value="CHIT_BIND_RR_consensus"/>
</dbReference>
<name>A0ABN8BIW9_CHISP</name>
<evidence type="ECO:0000256" key="3">
    <source>
        <dbReference type="PROSITE-ProRule" id="PRU00497"/>
    </source>
</evidence>
<protein>
    <submittedName>
        <fullName evidence="4">Uncharacterized protein</fullName>
    </submittedName>
</protein>
<evidence type="ECO:0000256" key="2">
    <source>
        <dbReference type="ARBA" id="ARBA00022729"/>
    </source>
</evidence>
<dbReference type="PROSITE" id="PS51155">
    <property type="entry name" value="CHIT_BIND_RR_2"/>
    <property type="match status" value="2"/>
</dbReference>
<keyword evidence="5" id="KW-1185">Reference proteome</keyword>
<gene>
    <name evidence="4" type="ORF">CHILSU_LOCUS11134</name>
</gene>
<dbReference type="Proteomes" id="UP001153292">
    <property type="component" value="Chromosome 9"/>
</dbReference>
<dbReference type="InterPro" id="IPR050468">
    <property type="entry name" value="Cuticle_Struct_Prot"/>
</dbReference>
<dbReference type="Pfam" id="PF00379">
    <property type="entry name" value="Chitin_bind_4"/>
    <property type="match status" value="2"/>
</dbReference>
<accession>A0ABN8BIW9</accession>
<dbReference type="PRINTS" id="PR00947">
    <property type="entry name" value="CUTICLE"/>
</dbReference>
<keyword evidence="1 3" id="KW-0193">Cuticle</keyword>
<reference evidence="4" key="1">
    <citation type="submission" date="2021-12" db="EMBL/GenBank/DDBJ databases">
        <authorList>
            <person name="King R."/>
        </authorList>
    </citation>
    <scope>NUCLEOTIDE SEQUENCE</scope>
</reference>
<dbReference type="InterPro" id="IPR000618">
    <property type="entry name" value="Insect_cuticle"/>
</dbReference>
<evidence type="ECO:0000256" key="1">
    <source>
        <dbReference type="ARBA" id="ARBA00022460"/>
    </source>
</evidence>
<dbReference type="PROSITE" id="PS00233">
    <property type="entry name" value="CHIT_BIND_RR_1"/>
    <property type="match status" value="2"/>
</dbReference>
<keyword evidence="2" id="KW-0732">Signal</keyword>
<organism evidence="4 5">
    <name type="scientific">Chilo suppressalis</name>
    <name type="common">Asiatic rice borer moth</name>
    <dbReference type="NCBI Taxonomy" id="168631"/>
    <lineage>
        <taxon>Eukaryota</taxon>
        <taxon>Metazoa</taxon>
        <taxon>Ecdysozoa</taxon>
        <taxon>Arthropoda</taxon>
        <taxon>Hexapoda</taxon>
        <taxon>Insecta</taxon>
        <taxon>Pterygota</taxon>
        <taxon>Neoptera</taxon>
        <taxon>Endopterygota</taxon>
        <taxon>Lepidoptera</taxon>
        <taxon>Glossata</taxon>
        <taxon>Ditrysia</taxon>
        <taxon>Pyraloidea</taxon>
        <taxon>Crambidae</taxon>
        <taxon>Crambinae</taxon>
        <taxon>Chilo</taxon>
    </lineage>
</organism>
<evidence type="ECO:0000313" key="5">
    <source>
        <dbReference type="Proteomes" id="UP001153292"/>
    </source>
</evidence>